<evidence type="ECO:0000313" key="4">
    <source>
        <dbReference type="Proteomes" id="UP000324897"/>
    </source>
</evidence>
<evidence type="ECO:0000313" key="3">
    <source>
        <dbReference type="EMBL" id="TVU17016.1"/>
    </source>
</evidence>
<comment type="caution">
    <text evidence="3">The sequence shown here is derived from an EMBL/GenBank/DDBJ whole genome shotgun (WGS) entry which is preliminary data.</text>
</comment>
<dbReference type="OrthoDB" id="1898716at2759"/>
<dbReference type="EMBL" id="RWGY01000029">
    <property type="protein sequence ID" value="TVU17016.1"/>
    <property type="molecule type" value="Genomic_DNA"/>
</dbReference>
<dbReference type="PROSITE" id="PS51297">
    <property type="entry name" value="K_BOX"/>
    <property type="match status" value="1"/>
</dbReference>
<reference evidence="3 4" key="1">
    <citation type="journal article" date="2019" name="Sci. Rep.">
        <title>A high-quality genome of Eragrostis curvula grass provides insights into Poaceae evolution and supports new strategies to enhance forage quality.</title>
        <authorList>
            <person name="Carballo J."/>
            <person name="Santos B.A.C.M."/>
            <person name="Zappacosta D."/>
            <person name="Garbus I."/>
            <person name="Selva J.P."/>
            <person name="Gallo C.A."/>
            <person name="Diaz A."/>
            <person name="Albertini E."/>
            <person name="Caccamo M."/>
            <person name="Echenique V."/>
        </authorList>
    </citation>
    <scope>NUCLEOTIDE SEQUENCE [LARGE SCALE GENOMIC DNA]</scope>
    <source>
        <strain evidence="4">cv. Victoria</strain>
        <tissue evidence="3">Leaf</tissue>
    </source>
</reference>
<accession>A0A5J9U0A0</accession>
<feature type="region of interest" description="Disordered" evidence="1">
    <location>
        <begin position="149"/>
        <end position="168"/>
    </location>
</feature>
<sequence>MIVRATIERYKKVTSDNSSAGTTAEITIQHYKQESAKLRQQITNLQNSNRTLIGDAIATMNHRDLKQLEARLDKGLGKIRARKNELLCSELEYMERRELELQNDNLYLKSRVEENERAKQTTNMMGAPSTSEFQQSFAPYDPIKSFLQFSIMQQQQPPPPPQPQPSQYYFQQQDDRKLFNLG</sequence>
<dbReference type="InterPro" id="IPR002487">
    <property type="entry name" value="TF_Kbox"/>
</dbReference>
<evidence type="ECO:0000256" key="1">
    <source>
        <dbReference type="SAM" id="MobiDB-lite"/>
    </source>
</evidence>
<evidence type="ECO:0000259" key="2">
    <source>
        <dbReference type="PROSITE" id="PS51297"/>
    </source>
</evidence>
<dbReference type="GO" id="GO:0005634">
    <property type="term" value="C:nucleus"/>
    <property type="evidence" value="ECO:0007669"/>
    <property type="project" value="InterPro"/>
</dbReference>
<organism evidence="3 4">
    <name type="scientific">Eragrostis curvula</name>
    <name type="common">weeping love grass</name>
    <dbReference type="NCBI Taxonomy" id="38414"/>
    <lineage>
        <taxon>Eukaryota</taxon>
        <taxon>Viridiplantae</taxon>
        <taxon>Streptophyta</taxon>
        <taxon>Embryophyta</taxon>
        <taxon>Tracheophyta</taxon>
        <taxon>Spermatophyta</taxon>
        <taxon>Magnoliopsida</taxon>
        <taxon>Liliopsida</taxon>
        <taxon>Poales</taxon>
        <taxon>Poaceae</taxon>
        <taxon>PACMAD clade</taxon>
        <taxon>Chloridoideae</taxon>
        <taxon>Eragrostideae</taxon>
        <taxon>Eragrostidinae</taxon>
        <taxon>Eragrostis</taxon>
    </lineage>
</organism>
<dbReference type="Pfam" id="PF01486">
    <property type="entry name" value="K-box"/>
    <property type="match status" value="1"/>
</dbReference>
<gene>
    <name evidence="3" type="ORF">EJB05_33023</name>
</gene>
<keyword evidence="4" id="KW-1185">Reference proteome</keyword>
<dbReference type="GO" id="GO:0003700">
    <property type="term" value="F:DNA-binding transcription factor activity"/>
    <property type="evidence" value="ECO:0007669"/>
    <property type="project" value="InterPro"/>
</dbReference>
<feature type="domain" description="K-box" evidence="2">
    <location>
        <begin position="28"/>
        <end position="118"/>
    </location>
</feature>
<dbReference type="Gramene" id="TVU17016">
    <property type="protein sequence ID" value="TVU17016"/>
    <property type="gene ID" value="EJB05_33023"/>
</dbReference>
<feature type="non-terminal residue" evidence="3">
    <location>
        <position position="1"/>
    </location>
</feature>
<name>A0A5J9U0A0_9POAL</name>
<protein>
    <recommendedName>
        <fullName evidence="2">K-box domain-containing protein</fullName>
    </recommendedName>
</protein>
<dbReference type="AlphaFoldDB" id="A0A5J9U0A0"/>
<dbReference type="Proteomes" id="UP000324897">
    <property type="component" value="Chromosome 7"/>
</dbReference>
<proteinExistence type="predicted"/>